<evidence type="ECO:0000313" key="1">
    <source>
        <dbReference type="EMBL" id="GGK11525.1"/>
    </source>
</evidence>
<comment type="caution">
    <text evidence="1">The sequence shown here is derived from an EMBL/GenBank/DDBJ whole genome shotgun (WGS) entry which is preliminary data.</text>
</comment>
<dbReference type="Proteomes" id="UP000647587">
    <property type="component" value="Unassembled WGS sequence"/>
</dbReference>
<evidence type="ECO:0000313" key="2">
    <source>
        <dbReference type="Proteomes" id="UP000647587"/>
    </source>
</evidence>
<keyword evidence="2" id="KW-1185">Reference proteome</keyword>
<organism evidence="1 2">
    <name type="scientific">Deinococcus malanensis</name>
    <dbReference type="NCBI Taxonomy" id="1706855"/>
    <lineage>
        <taxon>Bacteria</taxon>
        <taxon>Thermotogati</taxon>
        <taxon>Deinococcota</taxon>
        <taxon>Deinococci</taxon>
        <taxon>Deinococcales</taxon>
        <taxon>Deinococcaceae</taxon>
        <taxon>Deinococcus</taxon>
    </lineage>
</organism>
<sequence length="49" mass="5118">MLPPVHIVMVAGSEVPGENLGVIAHEYLARDGNEQAPPKLGTDTGPPEL</sequence>
<gene>
    <name evidence="1" type="ORF">GCM10008955_00950</name>
</gene>
<dbReference type="EMBL" id="BMPP01000001">
    <property type="protein sequence ID" value="GGK11525.1"/>
    <property type="molecule type" value="Genomic_DNA"/>
</dbReference>
<proteinExistence type="predicted"/>
<name>A0ABQ2EGD3_9DEIO</name>
<protein>
    <submittedName>
        <fullName evidence="1">Uncharacterized protein</fullName>
    </submittedName>
</protein>
<reference evidence="2" key="1">
    <citation type="journal article" date="2019" name="Int. J. Syst. Evol. Microbiol.">
        <title>The Global Catalogue of Microorganisms (GCM) 10K type strain sequencing project: providing services to taxonomists for standard genome sequencing and annotation.</title>
        <authorList>
            <consortium name="The Broad Institute Genomics Platform"/>
            <consortium name="The Broad Institute Genome Sequencing Center for Infectious Disease"/>
            <person name="Wu L."/>
            <person name="Ma J."/>
        </authorList>
    </citation>
    <scope>NUCLEOTIDE SEQUENCE [LARGE SCALE GENOMIC DNA]</scope>
    <source>
        <strain evidence="2">JCM 30331</strain>
    </source>
</reference>
<accession>A0ABQ2EGD3</accession>